<sequence>MAKTTPCHRNRQHRPSFRDDARSDRTCERVSGRGRANRRFHGCRRIRGQGRRGRTVPGFDTIRPNRPAPGCSCAWRLGCRPTSDCAVDDPAGHVSAKRHRVRGTRARTRHAAGLGRSGAIDAGRGRGVEHAGPKPRRRSASGCAHFADRRHRARVNRAGKDSQHLPDHRRPTAVGIQRTADNQFDRDRRDAPTAPGRLSDRQSSGCCQRSDAPVEGRGGCDHGCGGLAVDRCGVDRRLGGLPLCVGAAA</sequence>
<accession>A0A655AGL9</accession>
<organism evidence="2 3">
    <name type="scientific">Mycobacterium tuberculosis</name>
    <dbReference type="NCBI Taxonomy" id="1773"/>
    <lineage>
        <taxon>Bacteria</taxon>
        <taxon>Bacillati</taxon>
        <taxon>Actinomycetota</taxon>
        <taxon>Actinomycetes</taxon>
        <taxon>Mycobacteriales</taxon>
        <taxon>Mycobacteriaceae</taxon>
        <taxon>Mycobacterium</taxon>
        <taxon>Mycobacterium tuberculosis complex</taxon>
    </lineage>
</organism>
<evidence type="ECO:0000313" key="3">
    <source>
        <dbReference type="Proteomes" id="UP000048948"/>
    </source>
</evidence>
<evidence type="ECO:0000256" key="1">
    <source>
        <dbReference type="SAM" id="MobiDB-lite"/>
    </source>
</evidence>
<feature type="compositionally biased region" description="Basic and acidic residues" evidence="1">
    <location>
        <begin position="16"/>
        <end position="31"/>
    </location>
</feature>
<feature type="compositionally biased region" description="Basic and acidic residues" evidence="1">
    <location>
        <begin position="158"/>
        <end position="170"/>
    </location>
</feature>
<feature type="compositionally biased region" description="Basic and acidic residues" evidence="1">
    <location>
        <begin position="123"/>
        <end position="132"/>
    </location>
</feature>
<feature type="region of interest" description="Disordered" evidence="1">
    <location>
        <begin position="96"/>
        <end position="216"/>
    </location>
</feature>
<proteinExistence type="predicted"/>
<name>A0A655AGL9_MYCTX</name>
<dbReference type="AlphaFoldDB" id="A0A655AGL9"/>
<feature type="compositionally biased region" description="Basic residues" evidence="1">
    <location>
        <begin position="96"/>
        <end position="110"/>
    </location>
</feature>
<evidence type="ECO:0000313" key="2">
    <source>
        <dbReference type="EMBL" id="CKS79438.1"/>
    </source>
</evidence>
<gene>
    <name evidence="2" type="ORF">ERS027646_02469</name>
</gene>
<dbReference type="Proteomes" id="UP000048948">
    <property type="component" value="Unassembled WGS sequence"/>
</dbReference>
<dbReference type="EMBL" id="CNGE01000458">
    <property type="protein sequence ID" value="CKS79438.1"/>
    <property type="molecule type" value="Genomic_DNA"/>
</dbReference>
<feature type="compositionally biased region" description="Basic residues" evidence="1">
    <location>
        <begin position="1"/>
        <end position="15"/>
    </location>
</feature>
<feature type="region of interest" description="Disordered" evidence="1">
    <location>
        <begin position="1"/>
        <end position="33"/>
    </location>
</feature>
<protein>
    <submittedName>
        <fullName evidence="2">Uncharacterized protein</fullName>
    </submittedName>
</protein>
<reference evidence="2 3" key="1">
    <citation type="submission" date="2015-03" db="EMBL/GenBank/DDBJ databases">
        <authorList>
            <consortium name="Pathogen Informatics"/>
        </authorList>
    </citation>
    <scope>NUCLEOTIDE SEQUENCE [LARGE SCALE GENOMIC DNA]</scope>
    <source>
        <strain evidence="2 3">Bir 172</strain>
    </source>
</reference>
<feature type="compositionally biased region" description="Basic residues" evidence="1">
    <location>
        <begin position="148"/>
        <end position="157"/>
    </location>
</feature>